<reference evidence="1" key="2">
    <citation type="submission" date="2020-09" db="EMBL/GenBank/DDBJ databases">
        <authorList>
            <person name="Sun Q."/>
            <person name="Sedlacek I."/>
        </authorList>
    </citation>
    <scope>NUCLEOTIDE SEQUENCE</scope>
    <source>
        <strain evidence="1">CCM 7897</strain>
    </source>
</reference>
<organism evidence="1 2">
    <name type="scientific">Azorhizobium oxalatiphilum</name>
    <dbReference type="NCBI Taxonomy" id="980631"/>
    <lineage>
        <taxon>Bacteria</taxon>
        <taxon>Pseudomonadati</taxon>
        <taxon>Pseudomonadota</taxon>
        <taxon>Alphaproteobacteria</taxon>
        <taxon>Hyphomicrobiales</taxon>
        <taxon>Xanthobacteraceae</taxon>
        <taxon>Azorhizobium</taxon>
    </lineage>
</organism>
<dbReference type="InterPro" id="IPR006279">
    <property type="entry name" value="SoxD"/>
</dbReference>
<comment type="caution">
    <text evidence="1">The sequence shown here is derived from an EMBL/GenBank/DDBJ whole genome shotgun (WGS) entry which is preliminary data.</text>
</comment>
<dbReference type="RefSeq" id="WP_188575482.1">
    <property type="nucleotide sequence ID" value="NZ_BMCT01000001.1"/>
</dbReference>
<proteinExistence type="predicted"/>
<evidence type="ECO:0000313" key="1">
    <source>
        <dbReference type="EMBL" id="GGF50473.1"/>
    </source>
</evidence>
<dbReference type="Gene3D" id="3.30.2270.10">
    <property type="entry name" value="Folate-binding superfamily"/>
    <property type="match status" value="1"/>
</dbReference>
<name>A0A917F5M0_9HYPH</name>
<dbReference type="GO" id="GO:0046653">
    <property type="term" value="P:tetrahydrofolate metabolic process"/>
    <property type="evidence" value="ECO:0007669"/>
    <property type="project" value="InterPro"/>
</dbReference>
<dbReference type="AlphaFoldDB" id="A0A917F5M0"/>
<evidence type="ECO:0000313" key="2">
    <source>
        <dbReference type="Proteomes" id="UP000606044"/>
    </source>
</evidence>
<dbReference type="Proteomes" id="UP000606044">
    <property type="component" value="Unassembled WGS sequence"/>
</dbReference>
<gene>
    <name evidence="1" type="ORF">GCM10007301_07310</name>
</gene>
<dbReference type="Pfam" id="PF04267">
    <property type="entry name" value="SoxD"/>
    <property type="match status" value="1"/>
</dbReference>
<keyword evidence="2" id="KW-1185">Reference proteome</keyword>
<accession>A0A917F5M0</accession>
<reference evidence="1" key="1">
    <citation type="journal article" date="2014" name="Int. J. Syst. Evol. Microbiol.">
        <title>Complete genome sequence of Corynebacterium casei LMG S-19264T (=DSM 44701T), isolated from a smear-ripened cheese.</title>
        <authorList>
            <consortium name="US DOE Joint Genome Institute (JGI-PGF)"/>
            <person name="Walter F."/>
            <person name="Albersmeier A."/>
            <person name="Kalinowski J."/>
            <person name="Ruckert C."/>
        </authorList>
    </citation>
    <scope>NUCLEOTIDE SEQUENCE</scope>
    <source>
        <strain evidence="1">CCM 7897</strain>
    </source>
</reference>
<dbReference type="InterPro" id="IPR038561">
    <property type="entry name" value="SoxD_sf"/>
</dbReference>
<sequence length="101" mass="11534">MKIMNCPFNGPRNSSEFTCFGPVRPPIDPDTADDAAWSRHMFQLDNTPGVIREWWRHTPSNYFFIAERNTVTDEIVATYEPAALHGKAITPKEITPKEIMP</sequence>
<dbReference type="GO" id="GO:0008115">
    <property type="term" value="F:sarcosine oxidase activity"/>
    <property type="evidence" value="ECO:0007669"/>
    <property type="project" value="InterPro"/>
</dbReference>
<dbReference type="EMBL" id="BMCT01000001">
    <property type="protein sequence ID" value="GGF50473.1"/>
    <property type="molecule type" value="Genomic_DNA"/>
</dbReference>
<protein>
    <submittedName>
        <fullName evidence="1">Sarcosine oxidase subunit delta</fullName>
    </submittedName>
</protein>